<evidence type="ECO:0000313" key="3">
    <source>
        <dbReference type="EMBL" id="MFC3031360.1"/>
    </source>
</evidence>
<dbReference type="Pfam" id="PF01841">
    <property type="entry name" value="Transglut_core"/>
    <property type="match status" value="1"/>
</dbReference>
<feature type="domain" description="Transglutaminase-like" evidence="2">
    <location>
        <begin position="393"/>
        <end position="463"/>
    </location>
</feature>
<reference evidence="4" key="1">
    <citation type="journal article" date="2019" name="Int. J. Syst. Evol. Microbiol.">
        <title>The Global Catalogue of Microorganisms (GCM) 10K type strain sequencing project: providing services to taxonomists for standard genome sequencing and annotation.</title>
        <authorList>
            <consortium name="The Broad Institute Genomics Platform"/>
            <consortium name="The Broad Institute Genome Sequencing Center for Infectious Disease"/>
            <person name="Wu L."/>
            <person name="Ma J."/>
        </authorList>
    </citation>
    <scope>NUCLEOTIDE SEQUENCE [LARGE SCALE GENOMIC DNA]</scope>
    <source>
        <strain evidence="4">KCTC 42730</strain>
    </source>
</reference>
<evidence type="ECO:0000313" key="4">
    <source>
        <dbReference type="Proteomes" id="UP001595453"/>
    </source>
</evidence>
<keyword evidence="1" id="KW-0472">Membrane</keyword>
<evidence type="ECO:0000256" key="1">
    <source>
        <dbReference type="SAM" id="Phobius"/>
    </source>
</evidence>
<gene>
    <name evidence="3" type="ORF">ACFOEE_02310</name>
</gene>
<dbReference type="InterPro" id="IPR002931">
    <property type="entry name" value="Transglutaminase-like"/>
</dbReference>
<keyword evidence="4" id="KW-1185">Reference proteome</keyword>
<dbReference type="EMBL" id="JBHRSD010000002">
    <property type="protein sequence ID" value="MFC3031360.1"/>
    <property type="molecule type" value="Genomic_DNA"/>
</dbReference>
<protein>
    <submittedName>
        <fullName evidence="3">TransglutaminaseTgpA domain-containing protein</fullName>
    </submittedName>
</protein>
<dbReference type="Gene3D" id="3.10.620.30">
    <property type="match status" value="1"/>
</dbReference>
<comment type="caution">
    <text evidence="3">The sequence shown here is derived from an EMBL/GenBank/DDBJ whole genome shotgun (WGS) entry which is preliminary data.</text>
</comment>
<dbReference type="Pfam" id="PF11992">
    <property type="entry name" value="TgpA_N"/>
    <property type="match status" value="1"/>
</dbReference>
<dbReference type="SUPFAM" id="SSF54001">
    <property type="entry name" value="Cysteine proteinases"/>
    <property type="match status" value="1"/>
</dbReference>
<feature type="transmembrane region" description="Helical" evidence="1">
    <location>
        <begin position="31"/>
        <end position="50"/>
    </location>
</feature>
<proteinExistence type="predicted"/>
<feature type="transmembrane region" description="Helical" evidence="1">
    <location>
        <begin position="127"/>
        <end position="145"/>
    </location>
</feature>
<dbReference type="Proteomes" id="UP001595453">
    <property type="component" value="Unassembled WGS sequence"/>
</dbReference>
<dbReference type="PANTHER" id="PTHR42736:SF1">
    <property type="entry name" value="PROTEIN-GLUTAMINE GAMMA-GLUTAMYLTRANSFERASE"/>
    <property type="match status" value="1"/>
</dbReference>
<dbReference type="InterPro" id="IPR038765">
    <property type="entry name" value="Papain-like_cys_pep_sf"/>
</dbReference>
<accession>A0ABV7CFI3</accession>
<dbReference type="InterPro" id="IPR021878">
    <property type="entry name" value="TgpA_N"/>
</dbReference>
<feature type="transmembrane region" description="Helical" evidence="1">
    <location>
        <begin position="157"/>
        <end position="177"/>
    </location>
</feature>
<feature type="transmembrane region" description="Helical" evidence="1">
    <location>
        <begin position="543"/>
        <end position="562"/>
    </location>
</feature>
<dbReference type="PANTHER" id="PTHR42736">
    <property type="entry name" value="PROTEIN-GLUTAMINE GAMMA-GLUTAMYLTRANSFERASE"/>
    <property type="match status" value="1"/>
</dbReference>
<dbReference type="InterPro" id="IPR052901">
    <property type="entry name" value="Bact_TGase-like"/>
</dbReference>
<organism evidence="3 4">
    <name type="scientific">Pseudoalteromonas fenneropenaei</name>
    <dbReference type="NCBI Taxonomy" id="1737459"/>
    <lineage>
        <taxon>Bacteria</taxon>
        <taxon>Pseudomonadati</taxon>
        <taxon>Pseudomonadota</taxon>
        <taxon>Gammaproteobacteria</taxon>
        <taxon>Alteromonadales</taxon>
        <taxon>Pseudoalteromonadaceae</taxon>
        <taxon>Pseudoalteromonas</taxon>
    </lineage>
</organism>
<keyword evidence="1" id="KW-1133">Transmembrane helix</keyword>
<sequence>MYFKQSAPAQVTFALMYVAQLGLLYNELNPVTLALNAVIICAGMLFKAKAANEFSNFSLNTMALAGSATILFSFGLSQNLNLFVALLILACVLKLMQARSRVMLQQLAVLNCFSLCLVFLFKQDLLTTLAVLLLCFLNFAVLAWLQKPTAAISKVSMQVIPKLLFALPLAALMLLLLPRLPSFWQLPNAKLAQTGLAENVDPFQISQLANSDKLAFRVEWQDKPKLEPLYWRAIVHDRFDGNAWLKSRWMDTPQFYPSSNGAKYTVIAEPSNLPWLFAADWAKSPSRSISSNSFGTLFNDSFTPATQTYQVEEVAQLPRSYLNWQLAGLLALPAEGNPQSRALAKTLLRLTESEQPDIAATLTNLRRYFQDQGFSYTLSPPTMAAEDNIDQFLLNHKRGFCGHYASASAFLLRVMGIPSRVVSGYLGGEFIAAKNYTAVYQYDAHAWVEYFDGQYWQAFDPTAWIAPERLSGSLSQTRSLREEFVANLGLSLAGLSDYQALAWLRAKLEEIDYRWTRWVINFDGEQQHGLLENLFGNNWQTKAGLVGIALMLVLSALFLWYLQKRQDLTLPLPVRLCQQLLAFNSSSVATTPIQGLTDLSVQYPELKPQIEQFKLAYTLYRYNNQAFSETQTRNLKQLIKLIKTKEKSKK</sequence>
<feature type="transmembrane region" description="Helical" evidence="1">
    <location>
        <begin position="103"/>
        <end position="121"/>
    </location>
</feature>
<evidence type="ECO:0000259" key="2">
    <source>
        <dbReference type="SMART" id="SM00460"/>
    </source>
</evidence>
<keyword evidence="1" id="KW-0812">Transmembrane</keyword>
<dbReference type="RefSeq" id="WP_377120510.1">
    <property type="nucleotide sequence ID" value="NZ_JBHRSD010000002.1"/>
</dbReference>
<name>A0ABV7CFI3_9GAMM</name>
<dbReference type="SMART" id="SM00460">
    <property type="entry name" value="TGc"/>
    <property type="match status" value="1"/>
</dbReference>